<dbReference type="PANTHER" id="PTHR24567:SF26">
    <property type="entry name" value="REGULATORY PROTEIN YEIL"/>
    <property type="match status" value="1"/>
</dbReference>
<dbReference type="GO" id="GO:0005829">
    <property type="term" value="C:cytosol"/>
    <property type="evidence" value="ECO:0007669"/>
    <property type="project" value="TreeGrafter"/>
</dbReference>
<evidence type="ECO:0000259" key="5">
    <source>
        <dbReference type="PROSITE" id="PS50042"/>
    </source>
</evidence>
<keyword evidence="3" id="KW-0010">Activator</keyword>
<evidence type="ECO:0000259" key="6">
    <source>
        <dbReference type="PROSITE" id="PS51063"/>
    </source>
</evidence>
<evidence type="ECO:0000256" key="2">
    <source>
        <dbReference type="ARBA" id="ARBA00023125"/>
    </source>
</evidence>
<dbReference type="EMBL" id="MATO01000019">
    <property type="protein sequence ID" value="OCS92117.1"/>
    <property type="molecule type" value="Genomic_DNA"/>
</dbReference>
<keyword evidence="4" id="KW-0804">Transcription</keyword>
<accession>A0A1C0YYA0</accession>
<dbReference type="GO" id="GO:0003700">
    <property type="term" value="F:DNA-binding transcription factor activity"/>
    <property type="evidence" value="ECO:0007669"/>
    <property type="project" value="TreeGrafter"/>
</dbReference>
<dbReference type="Proteomes" id="UP000093482">
    <property type="component" value="Unassembled WGS sequence"/>
</dbReference>
<dbReference type="InterPro" id="IPR018490">
    <property type="entry name" value="cNMP-bd_dom_sf"/>
</dbReference>
<feature type="domain" description="Cyclic nucleotide-binding" evidence="5">
    <location>
        <begin position="31"/>
        <end position="114"/>
    </location>
</feature>
<keyword evidence="8" id="KW-1185">Reference proteome</keyword>
<dbReference type="SUPFAM" id="SSF51206">
    <property type="entry name" value="cAMP-binding domain-like"/>
    <property type="match status" value="1"/>
</dbReference>
<reference evidence="7 8" key="1">
    <citation type="submission" date="2016-07" db="EMBL/GenBank/DDBJ databases">
        <title>Caryophanon latum genome sequencing.</title>
        <authorList>
            <person name="Verma A."/>
            <person name="Pal Y."/>
            <person name="Krishnamurthi S."/>
        </authorList>
    </citation>
    <scope>NUCLEOTIDE SEQUENCE [LARGE SCALE GENOMIC DNA]</scope>
    <source>
        <strain evidence="7 8">DSM 14151</strain>
    </source>
</reference>
<organism evidence="7 8">
    <name type="scientific">Caryophanon latum</name>
    <dbReference type="NCBI Taxonomy" id="33977"/>
    <lineage>
        <taxon>Bacteria</taxon>
        <taxon>Bacillati</taxon>
        <taxon>Bacillota</taxon>
        <taxon>Bacilli</taxon>
        <taxon>Bacillales</taxon>
        <taxon>Caryophanaceae</taxon>
        <taxon>Caryophanon</taxon>
    </lineage>
</organism>
<dbReference type="PANTHER" id="PTHR24567">
    <property type="entry name" value="CRP FAMILY TRANSCRIPTIONAL REGULATORY PROTEIN"/>
    <property type="match status" value="1"/>
</dbReference>
<dbReference type="InterPro" id="IPR050397">
    <property type="entry name" value="Env_Response_Regulators"/>
</dbReference>
<dbReference type="InterPro" id="IPR036390">
    <property type="entry name" value="WH_DNA-bd_sf"/>
</dbReference>
<evidence type="ECO:0008006" key="9">
    <source>
        <dbReference type="Google" id="ProtNLM"/>
    </source>
</evidence>
<gene>
    <name evidence="7" type="ORF">A6K76_07670</name>
</gene>
<evidence type="ECO:0000313" key="7">
    <source>
        <dbReference type="EMBL" id="OCS92117.1"/>
    </source>
</evidence>
<dbReference type="CDD" id="cd00038">
    <property type="entry name" value="CAP_ED"/>
    <property type="match status" value="1"/>
</dbReference>
<comment type="caution">
    <text evidence="7">The sequence shown here is derived from an EMBL/GenBank/DDBJ whole genome shotgun (WGS) entry which is preliminary data.</text>
</comment>
<keyword evidence="1" id="KW-0805">Transcription regulation</keyword>
<dbReference type="InterPro" id="IPR000595">
    <property type="entry name" value="cNMP-bd_dom"/>
</dbReference>
<dbReference type="Pfam" id="PF13545">
    <property type="entry name" value="HTH_Crp_2"/>
    <property type="match status" value="1"/>
</dbReference>
<keyword evidence="2" id="KW-0238">DNA-binding</keyword>
<dbReference type="SMART" id="SM00100">
    <property type="entry name" value="cNMP"/>
    <property type="match status" value="1"/>
</dbReference>
<dbReference type="AlphaFoldDB" id="A0A1C0YYA0"/>
<dbReference type="PROSITE" id="PS51063">
    <property type="entry name" value="HTH_CRP_2"/>
    <property type="match status" value="1"/>
</dbReference>
<dbReference type="SUPFAM" id="SSF46785">
    <property type="entry name" value="Winged helix' DNA-binding domain"/>
    <property type="match status" value="1"/>
</dbReference>
<dbReference type="InterPro" id="IPR012318">
    <property type="entry name" value="HTH_CRP"/>
</dbReference>
<evidence type="ECO:0000256" key="1">
    <source>
        <dbReference type="ARBA" id="ARBA00023015"/>
    </source>
</evidence>
<dbReference type="GO" id="GO:0003677">
    <property type="term" value="F:DNA binding"/>
    <property type="evidence" value="ECO:0007669"/>
    <property type="project" value="UniProtKB-KW"/>
</dbReference>
<dbReference type="RefSeq" id="WP_066462825.1">
    <property type="nucleotide sequence ID" value="NZ_MATO01000019.1"/>
</dbReference>
<dbReference type="InterPro" id="IPR014710">
    <property type="entry name" value="RmlC-like_jellyroll"/>
</dbReference>
<evidence type="ECO:0000256" key="3">
    <source>
        <dbReference type="ARBA" id="ARBA00023159"/>
    </source>
</evidence>
<evidence type="ECO:0000256" key="4">
    <source>
        <dbReference type="ARBA" id="ARBA00023163"/>
    </source>
</evidence>
<evidence type="ECO:0000313" key="8">
    <source>
        <dbReference type="Proteomes" id="UP000093482"/>
    </source>
</evidence>
<dbReference type="PROSITE" id="PS50042">
    <property type="entry name" value="CNMP_BINDING_3"/>
    <property type="match status" value="1"/>
</dbReference>
<protein>
    <recommendedName>
        <fullName evidence="9">HTH crp-type domain-containing protein</fullName>
    </recommendedName>
</protein>
<dbReference type="Pfam" id="PF00027">
    <property type="entry name" value="cNMP_binding"/>
    <property type="match status" value="1"/>
</dbReference>
<dbReference type="Gene3D" id="2.60.120.10">
    <property type="entry name" value="Jelly Rolls"/>
    <property type="match status" value="1"/>
</dbReference>
<feature type="domain" description="HTH crp-type" evidence="6">
    <location>
        <begin position="145"/>
        <end position="216"/>
    </location>
</feature>
<proteinExistence type="predicted"/>
<sequence length="229" mass="26489">MNALQNEQAIANYKTRIQQKYDVDVRLLEWYVVQRGQCICKQGFPLHYLAFLVKGKVKIHMTSEEGKQLIVAFNTPLELFGDVELVQQIDTLHTIEAVTDVHIAALPFATAHQLRKQASFNDMLLQSISRKFVTKSMTLSFHLMHTADVKLASYFAAISHDEHGNFNQPLIPKSELKMIAEFIGITVRHQNRCLEQFEAEGIIRRIRGFVEIIDEQKLRLYAKHMYDMQ</sequence>
<name>A0A1C0YYA0_9BACL</name>